<dbReference type="InterPro" id="IPR052544">
    <property type="entry name" value="Bacteriocin_Proc_Enz"/>
</dbReference>
<name>A0A8J8AWY5_9GAMM</name>
<dbReference type="NCBIfam" id="TIGR03605">
    <property type="entry name" value="antibiot_sagB"/>
    <property type="match status" value="1"/>
</dbReference>
<dbReference type="InterPro" id="IPR000415">
    <property type="entry name" value="Nitroreductase-like"/>
</dbReference>
<dbReference type="Pfam" id="PF00881">
    <property type="entry name" value="Nitroreductase"/>
    <property type="match status" value="1"/>
</dbReference>
<protein>
    <submittedName>
        <fullName evidence="2 3">Peptide maturation dehydrogenase</fullName>
    </submittedName>
</protein>
<evidence type="ECO:0000259" key="1">
    <source>
        <dbReference type="Pfam" id="PF00881"/>
    </source>
</evidence>
<dbReference type="SUPFAM" id="SSF55469">
    <property type="entry name" value="FMN-dependent nitroreductase-like"/>
    <property type="match status" value="1"/>
</dbReference>
<dbReference type="CDD" id="cd02142">
    <property type="entry name" value="McbC_SagB-like_oxidoreductase"/>
    <property type="match status" value="1"/>
</dbReference>
<dbReference type="NCBIfam" id="TIGR04511">
    <property type="entry name" value="SagB_rel_DH_2"/>
    <property type="match status" value="1"/>
</dbReference>
<dbReference type="EMBL" id="JAGQFT020000005">
    <property type="protein sequence ID" value="MBS7457470.1"/>
    <property type="molecule type" value="Genomic_DNA"/>
</dbReference>
<accession>A0A8J8AWY5</accession>
<dbReference type="InterPro" id="IPR030965">
    <property type="entry name" value="SagB-rel_DH_2"/>
</dbReference>
<feature type="domain" description="Nitroreductase" evidence="1">
    <location>
        <begin position="188"/>
        <end position="377"/>
    </location>
</feature>
<organism evidence="2">
    <name type="scientific">Coralloluteibacterium stylophorae</name>
    <dbReference type="NCBI Taxonomy" id="1776034"/>
    <lineage>
        <taxon>Bacteria</taxon>
        <taxon>Pseudomonadati</taxon>
        <taxon>Pseudomonadota</taxon>
        <taxon>Gammaproteobacteria</taxon>
        <taxon>Lysobacterales</taxon>
        <taxon>Lysobacteraceae</taxon>
        <taxon>Coralloluteibacterium</taxon>
    </lineage>
</organism>
<dbReference type="PANTHER" id="PTHR43745">
    <property type="entry name" value="NITROREDUCTASE MJ1384-RELATED"/>
    <property type="match status" value="1"/>
</dbReference>
<sequence>MRVRRRQPCQIEIDDRLSPDIGALLRGTMRLDAEVQCHLLCPVTGERIALSRDELALIATLDAREWVDIDALAARGPLDATAIAALAARGGLLSDADTPAAEALRKGEDDLYAVGWHPQAAIFHAMTRWSGVTGEGGTGADDEARSRRMHEMVRRHGLPPPHFFVRDDALEQVRLPVQPPTSLGQVLARRSTSRHFDGEAHLPLDDLAAVLQGTFGVLGTNEFIPGVAGVRKTSPSGGSLHPIEAYVLAPRVAALEPGLYHYCTATHALGLLRPLDGSDARALALRMTSGQTYFQNAHALILHVARGERSFWKYRRHAKAYKVLCLDSGHLSQTLYLLAAERGLGAFYTAAINDGDIEAELGLDPIREQVIGANGLGIVSKGPKHLNLTTTPYCATSARDGQHLTPQHR</sequence>
<reference evidence="2" key="2">
    <citation type="submission" date="2021-04" db="EMBL/GenBank/DDBJ databases">
        <authorList>
            <person name="Karlyshev A.V."/>
        </authorList>
    </citation>
    <scope>NUCLEOTIDE SEQUENCE</scope>
    <source>
        <strain evidence="2">LMG 29479</strain>
    </source>
</reference>
<dbReference type="Gene3D" id="3.40.109.10">
    <property type="entry name" value="NADH Oxidase"/>
    <property type="match status" value="1"/>
</dbReference>
<evidence type="ECO:0000313" key="2">
    <source>
        <dbReference type="EMBL" id="MBR0561470.1"/>
    </source>
</evidence>
<evidence type="ECO:0000313" key="3">
    <source>
        <dbReference type="EMBL" id="MBS7457470.1"/>
    </source>
</evidence>
<reference evidence="3 4" key="1">
    <citation type="journal article" date="2021" name="Microbiol. Resour. Announc.">
        <title>Draft Genome Sequence of Coralloluteibacterium stylophorae LMG 29479T.</title>
        <authorList>
            <person name="Karlyshev A.V."/>
            <person name="Kudryashova E.B."/>
            <person name="Ariskina E.V."/>
            <person name="Conroy A.P."/>
            <person name="Abidueva E.Y."/>
        </authorList>
    </citation>
    <scope>NUCLEOTIDE SEQUENCE [LARGE SCALE GENOMIC DNA]</scope>
    <source>
        <strain evidence="3 4">LMG 29479</strain>
    </source>
</reference>
<dbReference type="PANTHER" id="PTHR43745:SF2">
    <property type="entry name" value="NITROREDUCTASE MJ1384-RELATED"/>
    <property type="match status" value="1"/>
</dbReference>
<dbReference type="Proteomes" id="UP000675747">
    <property type="component" value="Unassembled WGS sequence"/>
</dbReference>
<dbReference type="InterPro" id="IPR029479">
    <property type="entry name" value="Nitroreductase"/>
</dbReference>
<dbReference type="RefSeq" id="WP_211925437.1">
    <property type="nucleotide sequence ID" value="NZ_JAGQFT020000005.1"/>
</dbReference>
<dbReference type="InterPro" id="IPR020051">
    <property type="entry name" value="SagB-type_dehydrogenase"/>
</dbReference>
<dbReference type="GO" id="GO:0016491">
    <property type="term" value="F:oxidoreductase activity"/>
    <property type="evidence" value="ECO:0007669"/>
    <property type="project" value="InterPro"/>
</dbReference>
<gene>
    <name evidence="3" type="ORF">KB893_010020</name>
    <name evidence="2" type="ORF">KB893_02875</name>
</gene>
<dbReference type="AlphaFoldDB" id="A0A8J8AWY5"/>
<comment type="caution">
    <text evidence="2">The sequence shown here is derived from an EMBL/GenBank/DDBJ whole genome shotgun (WGS) entry which is preliminary data.</text>
</comment>
<keyword evidence="4" id="KW-1185">Reference proteome</keyword>
<evidence type="ECO:0000313" key="4">
    <source>
        <dbReference type="Proteomes" id="UP000675747"/>
    </source>
</evidence>
<dbReference type="EMBL" id="JAGQFT010000011">
    <property type="protein sequence ID" value="MBR0561470.1"/>
    <property type="molecule type" value="Genomic_DNA"/>
</dbReference>
<proteinExistence type="predicted"/>